<dbReference type="EMBL" id="AACS02000001">
    <property type="protein sequence ID" value="EAU93010.2"/>
    <property type="molecule type" value="Genomic_DNA"/>
</dbReference>
<dbReference type="GO" id="GO:0005634">
    <property type="term" value="C:nucleus"/>
    <property type="evidence" value="ECO:0007669"/>
    <property type="project" value="UniProtKB-SubCell"/>
</dbReference>
<dbReference type="KEGG" id="cci:CC1G_06730"/>
<proteinExistence type="predicted"/>
<evidence type="ECO:0000313" key="5">
    <source>
        <dbReference type="EMBL" id="EAU93010.2"/>
    </source>
</evidence>
<dbReference type="Gene3D" id="2.30.280.10">
    <property type="entry name" value="SRA-YDG"/>
    <property type="match status" value="1"/>
</dbReference>
<dbReference type="Proteomes" id="UP000001861">
    <property type="component" value="Unassembled WGS sequence"/>
</dbReference>
<dbReference type="InParanoid" id="A8N1Q0"/>
<dbReference type="GeneID" id="6005169"/>
<feature type="compositionally biased region" description="Basic and acidic residues" evidence="3">
    <location>
        <begin position="101"/>
        <end position="110"/>
    </location>
</feature>
<dbReference type="InterPro" id="IPR036987">
    <property type="entry name" value="SRA-YDG_sf"/>
</dbReference>
<evidence type="ECO:0000259" key="4">
    <source>
        <dbReference type="PROSITE" id="PS51015"/>
    </source>
</evidence>
<feature type="region of interest" description="Disordered" evidence="3">
    <location>
        <begin position="30"/>
        <end position="110"/>
    </location>
</feature>
<dbReference type="OrthoDB" id="2270193at2759"/>
<dbReference type="GO" id="GO:0016567">
    <property type="term" value="P:protein ubiquitination"/>
    <property type="evidence" value="ECO:0007669"/>
    <property type="project" value="TreeGrafter"/>
</dbReference>
<dbReference type="FunFam" id="2.30.280.10:FF:000005">
    <property type="entry name" value="E3 ubiquitin-protein ligase UHRF1"/>
    <property type="match status" value="1"/>
</dbReference>
<protein>
    <recommendedName>
        <fullName evidence="4">YDG domain-containing protein</fullName>
    </recommendedName>
</protein>
<feature type="compositionally biased region" description="Basic residues" evidence="3">
    <location>
        <begin position="40"/>
        <end position="53"/>
    </location>
</feature>
<dbReference type="SMART" id="SM00466">
    <property type="entry name" value="SRA"/>
    <property type="match status" value="1"/>
</dbReference>
<keyword evidence="1 2" id="KW-0539">Nucleus</keyword>
<reference evidence="5 6" key="1">
    <citation type="journal article" date="2010" name="Proc. Natl. Acad. Sci. U.S.A.">
        <title>Insights into evolution of multicellular fungi from the assembled chromosomes of the mushroom Coprinopsis cinerea (Coprinus cinereus).</title>
        <authorList>
            <person name="Stajich J.E."/>
            <person name="Wilke S.K."/>
            <person name="Ahren D."/>
            <person name="Au C.H."/>
            <person name="Birren B.W."/>
            <person name="Borodovsky M."/>
            <person name="Burns C."/>
            <person name="Canback B."/>
            <person name="Casselton L.A."/>
            <person name="Cheng C.K."/>
            <person name="Deng J."/>
            <person name="Dietrich F.S."/>
            <person name="Fargo D.C."/>
            <person name="Farman M.L."/>
            <person name="Gathman A.C."/>
            <person name="Goldberg J."/>
            <person name="Guigo R."/>
            <person name="Hoegger P.J."/>
            <person name="Hooker J.B."/>
            <person name="Huggins A."/>
            <person name="James T.Y."/>
            <person name="Kamada T."/>
            <person name="Kilaru S."/>
            <person name="Kodira C."/>
            <person name="Kues U."/>
            <person name="Kupfer D."/>
            <person name="Kwan H.S."/>
            <person name="Lomsadze A."/>
            <person name="Li W."/>
            <person name="Lilly W.W."/>
            <person name="Ma L.J."/>
            <person name="Mackey A.J."/>
            <person name="Manning G."/>
            <person name="Martin F."/>
            <person name="Muraguchi H."/>
            <person name="Natvig D.O."/>
            <person name="Palmerini H."/>
            <person name="Ramesh M.A."/>
            <person name="Rehmeyer C.J."/>
            <person name="Roe B.A."/>
            <person name="Shenoy N."/>
            <person name="Stanke M."/>
            <person name="Ter-Hovhannisyan V."/>
            <person name="Tunlid A."/>
            <person name="Velagapudi R."/>
            <person name="Vision T.J."/>
            <person name="Zeng Q."/>
            <person name="Zolan M.E."/>
            <person name="Pukkila P.J."/>
        </authorList>
    </citation>
    <scope>NUCLEOTIDE SEQUENCE [LARGE SCALE GENOMIC DNA]</scope>
    <source>
        <strain evidence="6">Okayama-7 / 130 / ATCC MYA-4618 / FGSC 9003</strain>
    </source>
</reference>
<dbReference type="InterPro" id="IPR003105">
    <property type="entry name" value="SRA_YDG"/>
</dbReference>
<dbReference type="VEuPathDB" id="FungiDB:CC1G_06730"/>
<dbReference type="Pfam" id="PF02182">
    <property type="entry name" value="SAD_SRA"/>
    <property type="match status" value="1"/>
</dbReference>
<dbReference type="PROSITE" id="PS51015">
    <property type="entry name" value="YDG"/>
    <property type="match status" value="1"/>
</dbReference>
<accession>A8N1Q0</accession>
<dbReference type="HOGENOM" id="CLU_033265_0_0_1"/>
<dbReference type="InterPro" id="IPR045134">
    <property type="entry name" value="UHRF1/2-like"/>
</dbReference>
<keyword evidence="6" id="KW-1185">Reference proteome</keyword>
<dbReference type="GO" id="GO:0061630">
    <property type="term" value="F:ubiquitin protein ligase activity"/>
    <property type="evidence" value="ECO:0007669"/>
    <property type="project" value="TreeGrafter"/>
</dbReference>
<dbReference type="RefSeq" id="XP_001828744.2">
    <property type="nucleotide sequence ID" value="XM_001828692.2"/>
</dbReference>
<evidence type="ECO:0000256" key="2">
    <source>
        <dbReference type="PROSITE-ProRule" id="PRU00358"/>
    </source>
</evidence>
<name>A8N1Q0_COPC7</name>
<dbReference type="PANTHER" id="PTHR14140">
    <property type="entry name" value="E3 UBIQUITIN-PROTEIN LIGASE UHRF-RELATED"/>
    <property type="match status" value="1"/>
</dbReference>
<dbReference type="SUPFAM" id="SSF88697">
    <property type="entry name" value="PUA domain-like"/>
    <property type="match status" value="1"/>
</dbReference>
<sequence length="336" mass="37062">MPALSEYERQRQENIKRNQELLKSLGLDGPISALLEPKAQKTKPAPKKSKKRKTEAQELGDTRNGDDTEEPASKAQRSEQANDVSEAPIPGPRRSARNAGKKIDYTKELKTARNMPLTTINDYDKQGSDEIPKKGTLDPSRFKIFGHIPGIEVGTWWAQRAQCSADGVHAPYVQGISGGKNGAYSVALSGGYDDDVDMGYAFTYTGSGGRDLKGTPSNRKNLRTAPQSSDQTFENLANKALLKSTETKKPVRVIRGYKVPSKYAPYEGYRYDGLYTVEKAWMERGLSGFLVCKYAFKRLPGQPPLPVREETEEAAIVEQGGEGSVNEYEETTSVTT</sequence>
<comment type="caution">
    <text evidence="5">The sequence shown here is derived from an EMBL/GenBank/DDBJ whole genome shotgun (WGS) entry which is preliminary data.</text>
</comment>
<dbReference type="InterPro" id="IPR015947">
    <property type="entry name" value="PUA-like_sf"/>
</dbReference>
<feature type="domain" description="YDG" evidence="4">
    <location>
        <begin position="146"/>
        <end position="298"/>
    </location>
</feature>
<evidence type="ECO:0000313" key="6">
    <source>
        <dbReference type="Proteomes" id="UP000001861"/>
    </source>
</evidence>
<dbReference type="PANTHER" id="PTHR14140:SF27">
    <property type="entry name" value="OS04G0289800 PROTEIN"/>
    <property type="match status" value="1"/>
</dbReference>
<dbReference type="STRING" id="240176.A8N1Q0"/>
<comment type="subcellular location">
    <subcellularLocation>
        <location evidence="2">Nucleus</location>
    </subcellularLocation>
</comment>
<gene>
    <name evidence="5" type="ORF">CC1G_06730</name>
</gene>
<dbReference type="AlphaFoldDB" id="A8N1Q0"/>
<dbReference type="GO" id="GO:0044027">
    <property type="term" value="P:negative regulation of gene expression via chromosomal CpG island methylation"/>
    <property type="evidence" value="ECO:0007669"/>
    <property type="project" value="TreeGrafter"/>
</dbReference>
<feature type="compositionally biased region" description="Basic and acidic residues" evidence="3">
    <location>
        <begin position="54"/>
        <end position="66"/>
    </location>
</feature>
<evidence type="ECO:0000256" key="3">
    <source>
        <dbReference type="SAM" id="MobiDB-lite"/>
    </source>
</evidence>
<dbReference type="OMA" id="WFETRME"/>
<organism evidence="5 6">
    <name type="scientific">Coprinopsis cinerea (strain Okayama-7 / 130 / ATCC MYA-4618 / FGSC 9003)</name>
    <name type="common">Inky cap fungus</name>
    <name type="synonym">Hormographiella aspergillata</name>
    <dbReference type="NCBI Taxonomy" id="240176"/>
    <lineage>
        <taxon>Eukaryota</taxon>
        <taxon>Fungi</taxon>
        <taxon>Dikarya</taxon>
        <taxon>Basidiomycota</taxon>
        <taxon>Agaricomycotina</taxon>
        <taxon>Agaricomycetes</taxon>
        <taxon>Agaricomycetidae</taxon>
        <taxon>Agaricales</taxon>
        <taxon>Agaricineae</taxon>
        <taxon>Psathyrellaceae</taxon>
        <taxon>Coprinopsis</taxon>
    </lineage>
</organism>
<dbReference type="eggNOG" id="ENOG502QRDQ">
    <property type="taxonomic scope" value="Eukaryota"/>
</dbReference>
<feature type="region of interest" description="Disordered" evidence="3">
    <location>
        <begin position="316"/>
        <end position="336"/>
    </location>
</feature>
<evidence type="ECO:0000256" key="1">
    <source>
        <dbReference type="ARBA" id="ARBA00023242"/>
    </source>
</evidence>